<evidence type="ECO:0000313" key="2">
    <source>
        <dbReference type="EMBL" id="CAA9511565.1"/>
    </source>
</evidence>
<feature type="compositionally biased region" description="Basic residues" evidence="1">
    <location>
        <begin position="235"/>
        <end position="253"/>
    </location>
</feature>
<feature type="region of interest" description="Disordered" evidence="1">
    <location>
        <begin position="95"/>
        <end position="122"/>
    </location>
</feature>
<sequence length="297" mass="32665">ARTQRRQPRLRQRHARAGWCHPVDPARDVRAARSQRGGQVDADADDRDAADAHRRLDPLRRPRHHRAARGAAADAGLSPPGFRRLPARFGLRHARSHGGAEGHLLRRRPQGHGGDFAQPGEPVARAQEGAGGLFRRHAAAVRHRAGADRQPRTDHRRRAHRGPRPRGAQPLPQPARGDRRERRRDPIHPHRRGRVRPLPAHGGDGGRAHPAGGRPVRADRPNAGPHLAQADRPRRDRRPSRPVRVHLHAAARRTHGDPHPRGRGPRQRLRAGAGRAGGRVLLDAGAVAPRPRADGGV</sequence>
<feature type="compositionally biased region" description="Low complexity" evidence="1">
    <location>
        <begin position="270"/>
        <end position="288"/>
    </location>
</feature>
<feature type="non-terminal residue" evidence="2">
    <location>
        <position position="297"/>
    </location>
</feature>
<proteinExistence type="predicted"/>
<organism evidence="2">
    <name type="scientific">uncultured Sphingomonadaceae bacterium</name>
    <dbReference type="NCBI Taxonomy" id="169976"/>
    <lineage>
        <taxon>Bacteria</taxon>
        <taxon>Pseudomonadati</taxon>
        <taxon>Pseudomonadota</taxon>
        <taxon>Alphaproteobacteria</taxon>
        <taxon>Sphingomonadales</taxon>
        <taxon>Sphingomonadaceae</taxon>
        <taxon>environmental samples</taxon>
    </lineage>
</organism>
<name>A0A6J4T2N2_9SPHN</name>
<feature type="compositionally biased region" description="Basic and acidic residues" evidence="1">
    <location>
        <begin position="176"/>
        <end position="188"/>
    </location>
</feature>
<dbReference type="GO" id="GO:0005524">
    <property type="term" value="F:ATP binding"/>
    <property type="evidence" value="ECO:0007669"/>
    <property type="project" value="UniProtKB-KW"/>
</dbReference>
<evidence type="ECO:0000256" key="1">
    <source>
        <dbReference type="SAM" id="MobiDB-lite"/>
    </source>
</evidence>
<dbReference type="AlphaFoldDB" id="A0A6J4T2N2"/>
<protein>
    <submittedName>
        <fullName evidence="2">ABC transporter, ATP-binding protein (Cluster 10, nitrate/sulfonate/bicarbonate)</fullName>
    </submittedName>
</protein>
<keyword evidence="2" id="KW-0067">ATP-binding</keyword>
<feature type="compositionally biased region" description="Basic residues" evidence="1">
    <location>
        <begin position="1"/>
        <end position="16"/>
    </location>
</feature>
<reference evidence="2" key="1">
    <citation type="submission" date="2020-02" db="EMBL/GenBank/DDBJ databases">
        <authorList>
            <person name="Meier V. D."/>
        </authorList>
    </citation>
    <scope>NUCLEOTIDE SEQUENCE</scope>
    <source>
        <strain evidence="2">AVDCRST_MAG91</strain>
    </source>
</reference>
<accession>A0A6J4T2N2</accession>
<keyword evidence="2" id="KW-0547">Nucleotide-binding</keyword>
<gene>
    <name evidence="2" type="ORF">AVDCRST_MAG91-1665</name>
</gene>
<feature type="region of interest" description="Disordered" evidence="1">
    <location>
        <begin position="1"/>
        <end position="81"/>
    </location>
</feature>
<feature type="compositionally biased region" description="Basic and acidic residues" evidence="1">
    <location>
        <begin position="47"/>
        <end position="60"/>
    </location>
</feature>
<dbReference type="EMBL" id="CADCVX010000322">
    <property type="protein sequence ID" value="CAA9511565.1"/>
    <property type="molecule type" value="Genomic_DNA"/>
</dbReference>
<feature type="region of interest" description="Disordered" evidence="1">
    <location>
        <begin position="137"/>
        <end position="297"/>
    </location>
</feature>
<feature type="non-terminal residue" evidence="2">
    <location>
        <position position="1"/>
    </location>
</feature>
<feature type="compositionally biased region" description="Basic residues" evidence="1">
    <location>
        <begin position="154"/>
        <end position="164"/>
    </location>
</feature>